<protein>
    <submittedName>
        <fullName evidence="3">Uncharacterized protein</fullName>
    </submittedName>
</protein>
<sequence length="99" mass="10875">MPEALLTTLIVLEAIDISLAIILKASELYRGTGYQHEEGSNLDPADQDPAAETSSERGSYRTPRPRLVMRLLSASRSAASALYDIAQTAIHRARAFFKQ</sequence>
<evidence type="ECO:0000256" key="2">
    <source>
        <dbReference type="SAM" id="SignalP"/>
    </source>
</evidence>
<dbReference type="EMBL" id="JAVHJM010000001">
    <property type="protein sequence ID" value="KAK6519720.1"/>
    <property type="molecule type" value="Genomic_DNA"/>
</dbReference>
<evidence type="ECO:0000256" key="1">
    <source>
        <dbReference type="SAM" id="MobiDB-lite"/>
    </source>
</evidence>
<gene>
    <name evidence="3" type="ORF">TWF506_000020</name>
</gene>
<accession>A0AAN8S3Z4</accession>
<name>A0AAN8S3Z4_9PEZI</name>
<dbReference type="Proteomes" id="UP001307849">
    <property type="component" value="Unassembled WGS sequence"/>
</dbReference>
<dbReference type="AlphaFoldDB" id="A0AAN8S3Z4"/>
<feature type="region of interest" description="Disordered" evidence="1">
    <location>
        <begin position="34"/>
        <end position="63"/>
    </location>
</feature>
<feature type="chain" id="PRO_5043027607" evidence="2">
    <location>
        <begin position="21"/>
        <end position="99"/>
    </location>
</feature>
<proteinExistence type="predicted"/>
<keyword evidence="2" id="KW-0732">Signal</keyword>
<feature type="signal peptide" evidence="2">
    <location>
        <begin position="1"/>
        <end position="20"/>
    </location>
</feature>
<organism evidence="3 4">
    <name type="scientific">Arthrobotrys conoides</name>
    <dbReference type="NCBI Taxonomy" id="74498"/>
    <lineage>
        <taxon>Eukaryota</taxon>
        <taxon>Fungi</taxon>
        <taxon>Dikarya</taxon>
        <taxon>Ascomycota</taxon>
        <taxon>Pezizomycotina</taxon>
        <taxon>Orbiliomycetes</taxon>
        <taxon>Orbiliales</taxon>
        <taxon>Orbiliaceae</taxon>
        <taxon>Arthrobotrys</taxon>
    </lineage>
</organism>
<evidence type="ECO:0000313" key="4">
    <source>
        <dbReference type="Proteomes" id="UP001307849"/>
    </source>
</evidence>
<reference evidence="3 4" key="1">
    <citation type="submission" date="2019-10" db="EMBL/GenBank/DDBJ databases">
        <authorList>
            <person name="Palmer J.M."/>
        </authorList>
    </citation>
    <scope>NUCLEOTIDE SEQUENCE [LARGE SCALE GENOMIC DNA]</scope>
    <source>
        <strain evidence="3 4">TWF506</strain>
    </source>
</reference>
<evidence type="ECO:0000313" key="3">
    <source>
        <dbReference type="EMBL" id="KAK6519720.1"/>
    </source>
</evidence>
<keyword evidence="4" id="KW-1185">Reference proteome</keyword>
<comment type="caution">
    <text evidence="3">The sequence shown here is derived from an EMBL/GenBank/DDBJ whole genome shotgun (WGS) entry which is preliminary data.</text>
</comment>